<feature type="domain" description="DOC" evidence="7">
    <location>
        <begin position="33"/>
        <end position="237"/>
    </location>
</feature>
<dbReference type="GO" id="GO:0005680">
    <property type="term" value="C:anaphase-promoting complex"/>
    <property type="evidence" value="ECO:0007669"/>
    <property type="project" value="InterPro"/>
</dbReference>
<name>A0A5B8MYA2_9CHLO</name>
<dbReference type="InterPro" id="IPR008979">
    <property type="entry name" value="Galactose-bd-like_sf"/>
</dbReference>
<evidence type="ECO:0000256" key="5">
    <source>
        <dbReference type="ARBA" id="ARBA00023306"/>
    </source>
</evidence>
<dbReference type="PROSITE" id="PS51284">
    <property type="entry name" value="DOC"/>
    <property type="match status" value="1"/>
</dbReference>
<dbReference type="InterPro" id="IPR016901">
    <property type="entry name" value="APC10/Doc1"/>
</dbReference>
<reference evidence="8 9" key="1">
    <citation type="submission" date="2018-07" db="EMBL/GenBank/DDBJ databases">
        <title>The complete nuclear genome of the prasinophyte Chloropicon primus (CCMP1205).</title>
        <authorList>
            <person name="Pombert J.-F."/>
            <person name="Otis C."/>
            <person name="Turmel M."/>
            <person name="Lemieux C."/>
        </authorList>
    </citation>
    <scope>NUCLEOTIDE SEQUENCE [LARGE SCALE GENOMIC DNA]</scope>
    <source>
        <strain evidence="8 9">CCMP1205</strain>
    </source>
</reference>
<evidence type="ECO:0000313" key="9">
    <source>
        <dbReference type="Proteomes" id="UP000316726"/>
    </source>
</evidence>
<dbReference type="GO" id="GO:0031145">
    <property type="term" value="P:anaphase-promoting complex-dependent catabolic process"/>
    <property type="evidence" value="ECO:0007669"/>
    <property type="project" value="InterPro"/>
</dbReference>
<evidence type="ECO:0000256" key="1">
    <source>
        <dbReference type="ARBA" id="ARBA00006762"/>
    </source>
</evidence>
<keyword evidence="5" id="KW-0131">Cell cycle</keyword>
<evidence type="ECO:0000313" key="8">
    <source>
        <dbReference type="EMBL" id="QDZ25569.1"/>
    </source>
</evidence>
<dbReference type="EMBL" id="CP031051">
    <property type="protein sequence ID" value="QDZ25569.1"/>
    <property type="molecule type" value="Genomic_DNA"/>
</dbReference>
<keyword evidence="3" id="KW-0498">Mitosis</keyword>
<keyword evidence="9" id="KW-1185">Reference proteome</keyword>
<protein>
    <submittedName>
        <fullName evidence="8">Subunit 10 of anaphase-promoting complex</fullName>
    </submittedName>
</protein>
<dbReference type="Proteomes" id="UP000316726">
    <property type="component" value="Chromosome 18"/>
</dbReference>
<dbReference type="CDD" id="cd08366">
    <property type="entry name" value="APC10"/>
    <property type="match status" value="1"/>
</dbReference>
<feature type="compositionally biased region" description="Basic and acidic residues" evidence="6">
    <location>
        <begin position="9"/>
        <end position="31"/>
    </location>
</feature>
<keyword evidence="4" id="KW-0833">Ubl conjugation pathway</keyword>
<evidence type="ECO:0000259" key="7">
    <source>
        <dbReference type="PROSITE" id="PS51284"/>
    </source>
</evidence>
<dbReference type="InterPro" id="IPR004939">
    <property type="entry name" value="APC_su10/DOC_dom"/>
</dbReference>
<dbReference type="Pfam" id="PF03256">
    <property type="entry name" value="ANAPC10"/>
    <property type="match status" value="1"/>
</dbReference>
<dbReference type="SUPFAM" id="SSF49785">
    <property type="entry name" value="Galactose-binding domain-like"/>
    <property type="match status" value="1"/>
</dbReference>
<comment type="similarity">
    <text evidence="1">Belongs to the APC10 family.</text>
</comment>
<gene>
    <name evidence="8" type="ORF">A3770_18p80870</name>
</gene>
<dbReference type="GO" id="GO:0051301">
    <property type="term" value="P:cell division"/>
    <property type="evidence" value="ECO:0007669"/>
    <property type="project" value="UniProtKB-KW"/>
</dbReference>
<dbReference type="OrthoDB" id="24948at2759"/>
<keyword evidence="2" id="KW-0132">Cell division</keyword>
<evidence type="ECO:0000256" key="6">
    <source>
        <dbReference type="SAM" id="MobiDB-lite"/>
    </source>
</evidence>
<proteinExistence type="inferred from homology"/>
<accession>A0A5B8MYA2</accession>
<dbReference type="SMART" id="SM01337">
    <property type="entry name" value="APC10"/>
    <property type="match status" value="1"/>
</dbReference>
<organism evidence="8 9">
    <name type="scientific">Chloropicon primus</name>
    <dbReference type="NCBI Taxonomy" id="1764295"/>
    <lineage>
        <taxon>Eukaryota</taxon>
        <taxon>Viridiplantae</taxon>
        <taxon>Chlorophyta</taxon>
        <taxon>Chloropicophyceae</taxon>
        <taxon>Chloropicales</taxon>
        <taxon>Chloropicaceae</taxon>
        <taxon>Chloropicon</taxon>
    </lineage>
</organism>
<dbReference type="GO" id="GO:0070979">
    <property type="term" value="P:protein K11-linked ubiquitination"/>
    <property type="evidence" value="ECO:0007669"/>
    <property type="project" value="TreeGrafter"/>
</dbReference>
<dbReference type="FunFam" id="2.60.120.260:FF:000122">
    <property type="entry name" value="Anaphase-promoting complex subunit 10"/>
    <property type="match status" value="1"/>
</dbReference>
<evidence type="ECO:0000256" key="3">
    <source>
        <dbReference type="ARBA" id="ARBA00022776"/>
    </source>
</evidence>
<dbReference type="STRING" id="1764295.A0A5B8MYA2"/>
<dbReference type="PANTHER" id="PTHR12936:SF0">
    <property type="entry name" value="ANAPHASE-PROMOTING COMPLEX SUBUNIT 10"/>
    <property type="match status" value="1"/>
</dbReference>
<sequence>MAMEADMTWTDHDQEGEVDREDLQGERDSPPRDPPANDGVHQVPGTEYAACSSKREVGCLAVWSVTSNKPGNGVEYLRDNNVETFWQSDGTQPHLVNIQFQRKVRVLEVVMYVDYRNDESYTPQKVSFRVGNSYYDLQEIKTVELEEPQGWVVIPLAGTGAAGTSSDDPNAVKGGENHEGQRFVRTHCLQIAVLSNHQNGRDTHLRQIKVFGPRIDVTRSADQPFSFNNSEFSQFSHIR</sequence>
<evidence type="ECO:0000256" key="4">
    <source>
        <dbReference type="ARBA" id="ARBA00022786"/>
    </source>
</evidence>
<feature type="region of interest" description="Disordered" evidence="6">
    <location>
        <begin position="1"/>
        <end position="44"/>
    </location>
</feature>
<dbReference type="PANTHER" id="PTHR12936">
    <property type="entry name" value="ANAPHASE-PROMOTING COMPLEX 10"/>
    <property type="match status" value="1"/>
</dbReference>
<dbReference type="Gene3D" id="2.60.120.260">
    <property type="entry name" value="Galactose-binding domain-like"/>
    <property type="match status" value="1"/>
</dbReference>
<evidence type="ECO:0000256" key="2">
    <source>
        <dbReference type="ARBA" id="ARBA00022618"/>
    </source>
</evidence>
<dbReference type="AlphaFoldDB" id="A0A5B8MYA2"/>